<dbReference type="InterPro" id="IPR003593">
    <property type="entry name" value="AAA+_ATPase"/>
</dbReference>
<dbReference type="GO" id="GO:0005886">
    <property type="term" value="C:plasma membrane"/>
    <property type="evidence" value="ECO:0007669"/>
    <property type="project" value="UniProtKB-SubCell"/>
</dbReference>
<dbReference type="InterPro" id="IPR027417">
    <property type="entry name" value="P-loop_NTPase"/>
</dbReference>
<dbReference type="InterPro" id="IPR003439">
    <property type="entry name" value="ABC_transporter-like_ATP-bd"/>
</dbReference>
<dbReference type="PANTHER" id="PTHR43776">
    <property type="entry name" value="TRANSPORT ATP-BINDING PROTEIN"/>
    <property type="match status" value="1"/>
</dbReference>
<evidence type="ECO:0000256" key="5">
    <source>
        <dbReference type="ARBA" id="ARBA00022840"/>
    </source>
</evidence>
<gene>
    <name evidence="7" type="primary">oppF_9</name>
    <name evidence="7" type="ORF">DEVEQU_03765</name>
</gene>
<dbReference type="GO" id="GO:0015833">
    <property type="term" value="P:peptide transport"/>
    <property type="evidence" value="ECO:0007669"/>
    <property type="project" value="InterPro"/>
</dbReference>
<dbReference type="Proteomes" id="UP000268844">
    <property type="component" value="Unassembled WGS sequence"/>
</dbReference>
<accession>A0A3S4EP35</accession>
<evidence type="ECO:0000256" key="2">
    <source>
        <dbReference type="ARBA" id="ARBA00005417"/>
    </source>
</evidence>
<dbReference type="InterPro" id="IPR050319">
    <property type="entry name" value="ABC_transp_ATP-bind"/>
</dbReference>
<protein>
    <submittedName>
        <fullName evidence="7">Oligopeptide transport ATP-binding protein OppF</fullName>
    </submittedName>
</protein>
<dbReference type="GO" id="GO:0016887">
    <property type="term" value="F:ATP hydrolysis activity"/>
    <property type="evidence" value="ECO:0007669"/>
    <property type="project" value="InterPro"/>
</dbReference>
<dbReference type="FunFam" id="3.40.50.300:FF:000016">
    <property type="entry name" value="Oligopeptide ABC transporter ATP-binding component"/>
    <property type="match status" value="1"/>
</dbReference>
<dbReference type="Pfam" id="PF00005">
    <property type="entry name" value="ABC_tran"/>
    <property type="match status" value="1"/>
</dbReference>
<dbReference type="CDD" id="cd03257">
    <property type="entry name" value="ABC_NikE_OppD_transporters"/>
    <property type="match status" value="1"/>
</dbReference>
<feature type="domain" description="ABC transporter" evidence="6">
    <location>
        <begin position="6"/>
        <end position="255"/>
    </location>
</feature>
<dbReference type="AlphaFoldDB" id="A0A3S4EP35"/>
<dbReference type="NCBIfam" id="TIGR01727">
    <property type="entry name" value="oligo_HPY"/>
    <property type="match status" value="1"/>
</dbReference>
<dbReference type="EMBL" id="UZWD01000055">
    <property type="protein sequence ID" value="VDS06601.1"/>
    <property type="molecule type" value="Genomic_DNA"/>
</dbReference>
<evidence type="ECO:0000313" key="7">
    <source>
        <dbReference type="EMBL" id="VDS06601.1"/>
    </source>
</evidence>
<keyword evidence="4" id="KW-0547">Nucleotide-binding</keyword>
<keyword evidence="3" id="KW-0813">Transport</keyword>
<evidence type="ECO:0000256" key="1">
    <source>
        <dbReference type="ARBA" id="ARBA00004417"/>
    </source>
</evidence>
<keyword evidence="5 7" id="KW-0067">ATP-binding</keyword>
<dbReference type="PANTHER" id="PTHR43776:SF7">
    <property type="entry name" value="D,D-DIPEPTIDE TRANSPORT ATP-BINDING PROTEIN DDPF-RELATED"/>
    <property type="match status" value="1"/>
</dbReference>
<keyword evidence="8" id="KW-1185">Reference proteome</keyword>
<name>A0A3S4EP35_9HYPH</name>
<proteinExistence type="inferred from homology"/>
<dbReference type="Gene3D" id="3.40.50.300">
    <property type="entry name" value="P-loop containing nucleotide triphosphate hydrolases"/>
    <property type="match status" value="1"/>
</dbReference>
<dbReference type="GO" id="GO:0055085">
    <property type="term" value="P:transmembrane transport"/>
    <property type="evidence" value="ECO:0007669"/>
    <property type="project" value="UniProtKB-ARBA"/>
</dbReference>
<evidence type="ECO:0000259" key="6">
    <source>
        <dbReference type="PROSITE" id="PS50893"/>
    </source>
</evidence>
<dbReference type="SMART" id="SM00382">
    <property type="entry name" value="AAA"/>
    <property type="match status" value="1"/>
</dbReference>
<evidence type="ECO:0000256" key="4">
    <source>
        <dbReference type="ARBA" id="ARBA00022741"/>
    </source>
</evidence>
<reference evidence="7 8" key="1">
    <citation type="submission" date="2018-12" db="EMBL/GenBank/DDBJ databases">
        <authorList>
            <person name="Criscuolo A."/>
        </authorList>
    </citation>
    <scope>NUCLEOTIDE SEQUENCE [LARGE SCALE GENOMIC DNA]</scope>
    <source>
        <strain evidence="7">ACIP1116281</strain>
    </source>
</reference>
<dbReference type="PROSITE" id="PS00211">
    <property type="entry name" value="ABC_TRANSPORTER_1"/>
    <property type="match status" value="1"/>
</dbReference>
<dbReference type="InterPro" id="IPR013563">
    <property type="entry name" value="Oligopep_ABC_C"/>
</dbReference>
<dbReference type="SUPFAM" id="SSF52540">
    <property type="entry name" value="P-loop containing nucleoside triphosphate hydrolases"/>
    <property type="match status" value="1"/>
</dbReference>
<dbReference type="PROSITE" id="PS50893">
    <property type="entry name" value="ABC_TRANSPORTER_2"/>
    <property type="match status" value="1"/>
</dbReference>
<dbReference type="RefSeq" id="WP_126152116.1">
    <property type="nucleotide sequence ID" value="NZ_JBHTMH010000003.1"/>
</dbReference>
<comment type="similarity">
    <text evidence="2">Belongs to the ABC transporter superfamily.</text>
</comment>
<evidence type="ECO:0000256" key="3">
    <source>
        <dbReference type="ARBA" id="ARBA00022448"/>
    </source>
</evidence>
<dbReference type="GO" id="GO:0005524">
    <property type="term" value="F:ATP binding"/>
    <property type="evidence" value="ECO:0007669"/>
    <property type="project" value="UniProtKB-KW"/>
</dbReference>
<dbReference type="InterPro" id="IPR017871">
    <property type="entry name" value="ABC_transporter-like_CS"/>
</dbReference>
<dbReference type="Pfam" id="PF08352">
    <property type="entry name" value="oligo_HPY"/>
    <property type="match status" value="1"/>
</dbReference>
<evidence type="ECO:0000313" key="8">
    <source>
        <dbReference type="Proteomes" id="UP000268844"/>
    </source>
</evidence>
<dbReference type="OrthoDB" id="9815712at2"/>
<comment type="subcellular location">
    <subcellularLocation>
        <location evidence="1">Cell inner membrane</location>
        <topology evidence="1">Peripheral membrane protein</topology>
    </subcellularLocation>
</comment>
<organism evidence="7 8">
    <name type="scientific">Devosia equisanguinis</name>
    <dbReference type="NCBI Taxonomy" id="2490941"/>
    <lineage>
        <taxon>Bacteria</taxon>
        <taxon>Pseudomonadati</taxon>
        <taxon>Pseudomonadota</taxon>
        <taxon>Alphaproteobacteria</taxon>
        <taxon>Hyphomicrobiales</taxon>
        <taxon>Devosiaceae</taxon>
        <taxon>Devosia</taxon>
    </lineage>
</organism>
<sequence length="333" mass="36141">MTQPLLTLRDVHKHFRLPGPVFGPKPVLRAVDGVDLELMRGETLGLVGESGCGKSTLARTVIRLYEPTSGSIVFDGEEVGQTGENRLGTFRRRVQMIFQDPYASLNPRMSVGELIAEPMDIARVGTPASRRKKVAELLDRVGLPADAGARFAHEFSGGQRQRIGIARAIALEPDLVICDEPISALDVSVQAQVVNMLEDLQADLGLTYLFITHDLSMVRHISDRIGVMYLGKIVELATSADLYHRPSHPYTRALLSAIPVPDPEAARAAEPMQGEIPSPIDIPSGCRFRTRCPLATELCARVEPPLTDIGNGHLSACHFAKELAQETTGASAP</sequence>